<keyword evidence="1" id="KW-0472">Membrane</keyword>
<dbReference type="EMBL" id="VSWD01000008">
    <property type="protein sequence ID" value="KAK3096005.1"/>
    <property type="molecule type" value="Genomic_DNA"/>
</dbReference>
<name>A0AA88YAD6_PINIB</name>
<keyword evidence="1" id="KW-1133">Transmembrane helix</keyword>
<dbReference type="Proteomes" id="UP001186944">
    <property type="component" value="Unassembled WGS sequence"/>
</dbReference>
<accession>A0AA88YAD6</accession>
<feature type="transmembrane region" description="Helical" evidence="1">
    <location>
        <begin position="465"/>
        <end position="481"/>
    </location>
</feature>
<organism evidence="2 3">
    <name type="scientific">Pinctada imbricata</name>
    <name type="common">Atlantic pearl-oyster</name>
    <name type="synonym">Pinctada martensii</name>
    <dbReference type="NCBI Taxonomy" id="66713"/>
    <lineage>
        <taxon>Eukaryota</taxon>
        <taxon>Metazoa</taxon>
        <taxon>Spiralia</taxon>
        <taxon>Lophotrochozoa</taxon>
        <taxon>Mollusca</taxon>
        <taxon>Bivalvia</taxon>
        <taxon>Autobranchia</taxon>
        <taxon>Pteriomorphia</taxon>
        <taxon>Pterioida</taxon>
        <taxon>Pterioidea</taxon>
        <taxon>Pteriidae</taxon>
        <taxon>Pinctada</taxon>
    </lineage>
</organism>
<protein>
    <recommendedName>
        <fullName evidence="4">Glucans biosynthesis glucosyltransferase H</fullName>
    </recommendedName>
</protein>
<feature type="transmembrane region" description="Helical" evidence="1">
    <location>
        <begin position="7"/>
        <end position="29"/>
    </location>
</feature>
<gene>
    <name evidence="2" type="ORF">FSP39_021889</name>
</gene>
<feature type="transmembrane region" description="Helical" evidence="1">
    <location>
        <begin position="598"/>
        <end position="620"/>
    </location>
</feature>
<feature type="transmembrane region" description="Helical" evidence="1">
    <location>
        <begin position="487"/>
        <end position="504"/>
    </location>
</feature>
<dbReference type="AlphaFoldDB" id="A0AA88YAD6"/>
<keyword evidence="3" id="KW-1185">Reference proteome</keyword>
<sequence length="688" mass="79634">MERKFKLILYFTSWIILAIFAVILNFLNINFDRTHYATGVVLTLILGIVQGSVLEYPVQTIACLIVGGWKRDVPRAHSFSRTLIMNYNLLAYSQEEIDECMEMMYKAYMGNLSPKISAVLVSATSDDLLRGYELFTRDYYRSNIFDELYSEGLAFCRGEYAAIDNLHFQHVWSQYQHIDPNEFKRVYLPQICNRFAKEFMVIHRVSRVLRKCGQYQDLMLLSSGDNRAYTYCDIALYSRAARKYNEPLFYENEDVTNILGRHFDYTLVLDADTGVPRKTAYELLKIAEAHPDRGIIQPAINLQCQKRDTIFMHLECMRQTLNEPLTNSNAAIFEQSSYFGKALIRNDIYINKVLGTREHLIECVPIDVLSHDTFEAALLQPLYVGTVFLEEAPCYNYVSWNIRERRWNRGEILLAIYFWKTCFGKPMRWLQKKFQRERFVKTQLRTESKLDFVSAHIAHAAIRQMIMKPLLLLFVLIHIGVELKYQYAPIIIIMFFVLIFPKFATCNCGNLKFVIVETIASILQFTPEAATGCIRIIRAFEANICASAKWVPQRTVEQEFHNCNAFVSSFKHLWGYSFCALICSILVLVLYMPGYLVVFMFATLVVLPLYTGFTSLPLGYMARYRARVEDEETGISHAQRKNIYRKVSSTCTSKSTHYSQSSTPSQSSQKSLLRWLDPNNDIPIGSRA</sequence>
<evidence type="ECO:0008006" key="4">
    <source>
        <dbReference type="Google" id="ProtNLM"/>
    </source>
</evidence>
<evidence type="ECO:0000313" key="3">
    <source>
        <dbReference type="Proteomes" id="UP001186944"/>
    </source>
</evidence>
<comment type="caution">
    <text evidence="2">The sequence shown here is derived from an EMBL/GenBank/DDBJ whole genome shotgun (WGS) entry which is preliminary data.</text>
</comment>
<reference evidence="2" key="1">
    <citation type="submission" date="2019-08" db="EMBL/GenBank/DDBJ databases">
        <title>The improved chromosome-level genome for the pearl oyster Pinctada fucata martensii using PacBio sequencing and Hi-C.</title>
        <authorList>
            <person name="Zheng Z."/>
        </authorList>
    </citation>
    <scope>NUCLEOTIDE SEQUENCE</scope>
    <source>
        <strain evidence="2">ZZ-2019</strain>
        <tissue evidence="2">Adductor muscle</tissue>
    </source>
</reference>
<keyword evidence="1" id="KW-0812">Transmembrane</keyword>
<evidence type="ECO:0000256" key="1">
    <source>
        <dbReference type="SAM" id="Phobius"/>
    </source>
</evidence>
<feature type="transmembrane region" description="Helical" evidence="1">
    <location>
        <begin position="573"/>
        <end position="592"/>
    </location>
</feature>
<evidence type="ECO:0000313" key="2">
    <source>
        <dbReference type="EMBL" id="KAK3096005.1"/>
    </source>
</evidence>
<proteinExistence type="predicted"/>